<dbReference type="InterPro" id="IPR011989">
    <property type="entry name" value="ARM-like"/>
</dbReference>
<name>A0A163R9A3_9CELL</name>
<protein>
    <recommendedName>
        <fullName evidence="2">DUF4132 domain-containing protein</fullName>
    </recommendedName>
</protein>
<evidence type="ECO:0000259" key="2">
    <source>
        <dbReference type="Pfam" id="PF13569"/>
    </source>
</evidence>
<organism evidence="3 4">
    <name type="scientific">Oerskovia enterophila</name>
    <dbReference type="NCBI Taxonomy" id="43678"/>
    <lineage>
        <taxon>Bacteria</taxon>
        <taxon>Bacillati</taxon>
        <taxon>Actinomycetota</taxon>
        <taxon>Actinomycetes</taxon>
        <taxon>Micrococcales</taxon>
        <taxon>Cellulomonadaceae</taxon>
        <taxon>Oerskovia</taxon>
    </lineage>
</organism>
<dbReference type="InterPro" id="IPR016024">
    <property type="entry name" value="ARM-type_fold"/>
</dbReference>
<dbReference type="PATRIC" id="fig|43678.3.peg.2448"/>
<dbReference type="InterPro" id="IPR025406">
    <property type="entry name" value="DUF4132"/>
</dbReference>
<gene>
    <name evidence="3" type="ORF">OJAG_23440</name>
</gene>
<feature type="region of interest" description="Disordered" evidence="1">
    <location>
        <begin position="12"/>
        <end position="35"/>
    </location>
</feature>
<dbReference type="STRING" id="43678.OJAG_23440"/>
<dbReference type="SUPFAM" id="SSF48371">
    <property type="entry name" value="ARM repeat"/>
    <property type="match status" value="1"/>
</dbReference>
<evidence type="ECO:0000313" key="3">
    <source>
        <dbReference type="EMBL" id="KZM34971.1"/>
    </source>
</evidence>
<dbReference type="EMBL" id="LRIE01000075">
    <property type="protein sequence ID" value="KZM34971.1"/>
    <property type="molecule type" value="Genomic_DNA"/>
</dbReference>
<proteinExistence type="predicted"/>
<evidence type="ECO:0000256" key="1">
    <source>
        <dbReference type="SAM" id="MobiDB-lite"/>
    </source>
</evidence>
<dbReference type="AlphaFoldDB" id="A0A163R9A3"/>
<dbReference type="SMART" id="SM00567">
    <property type="entry name" value="EZ_HEAT"/>
    <property type="match status" value="3"/>
</dbReference>
<dbReference type="Proteomes" id="UP000076447">
    <property type="component" value="Unassembled WGS sequence"/>
</dbReference>
<dbReference type="Gene3D" id="1.25.10.10">
    <property type="entry name" value="Leucine-rich Repeat Variant"/>
    <property type="match status" value="1"/>
</dbReference>
<dbReference type="InterPro" id="IPR004155">
    <property type="entry name" value="PBS_lyase_HEAT"/>
</dbReference>
<sequence length="1266" mass="137171">MFEKIKGWLQGDHDGAVEGGGTSLGGDRAEGARHTKPSARLIDGLKILDADTPGLAARAVAYVHTGEGPELVTELSQRGDDSTDRLLNRPATLGVWTYTSQAQDKAIKEHVPGWNVDKSTTARGNLYTLTEPVAIDALVRLGRLFAAVSPDVSRASDRLPDWFAALLTDVAKTCGDRRTRAKGGKPGIRSAWTPELLVAILRDGGVAEASIPAAVMAAIFDRPATAHYYGDPLAVFAAQPGVEDYLVAHHAEVVALAPLLRATGKVELLQFLRAQPAARDAFVGLVAQLATDSAKSVREEAAGNLAALPAARQVELLEPLLTTMPAGRLAGLVTHLVGVEGGIDALRRAHAADGRGARGTLLSNALERATALDVETVAADEPLVLPPFTPLPDAELGEPFVRSARDAVDRRLAAARKELEDLEALPKAEAQGWRLTHARGAVKDLSAITDDHLRQVAQYLSGALTKVPPRTVLVELQAPAIRNRLEGLTMLHDIRFARSHGGGRQRYPWYQLNATADLAMDVRILADGVERAGVQDSEVAVAELVFDSWFARETFAPEHLWPYYAEHPAALETHLGLRPPTKVDSYSRSERLEVALTILGGFPTLPNRYLPRLAELALGDGKTHRVAAQKVLESHAGARDLAEQGLRDGKTEIRVTAAVWLQRLGDPAAIPALRAALAKERREVARAALLGALEALGDDISTEIAPATLLAEATKGLKGKAPASMAWFPVDGLPQLRWAADAQPVPAEVVRWWVVLAVKLKDPSGLGLIARYVSLLDDQSRAALGRFVLDAWIGQDTRGPSAEESRAYADREAQQRYDRYQHWYKQHPQYYEAEASRTVDQHHQDAFREHQANYLGSAISDKGLLALTVGMPGTDLSRAAQQYLKAHNTRRAQIEALVRALAANGDPAAIQLLLSVARRHRQATVQATAQALAQDLAERRGWSAEELADRTVQTAGFEDDGILHLHLGAREYTGRITPTFTLELTNEAGKVVKALPAARVDDDAEQVKAAKSQLSASRKELKAVVALQTQRLYEAMCTGREWPAADWQEFVLGHPIMSRLAAGLVWLENPGPDQRAFRPGDGGVLIDVDDEDVTLADGATVSVAHGVLLGEDQAGRWREHLADYEIKPLFDQLAVAVPVTDQKATSIADRKGWLTDSFTVRGRATKLGYSRSQAEDGGWFSGYEKAYPSVGITAIIEFTGAFLPEENIPAALTQLVFRRTTRAYGQSAEARLADLPPVLVAESYRDYLTVAAAGSFDAEWEKKSAW</sequence>
<dbReference type="Pfam" id="PF13569">
    <property type="entry name" value="DUF4132"/>
    <property type="match status" value="1"/>
</dbReference>
<reference evidence="3 4" key="1">
    <citation type="submission" date="2016-01" db="EMBL/GenBank/DDBJ databases">
        <title>Genome sequence of Oerskovia enterophila VJag, an agar and cellulose degrading bacterium.</title>
        <authorList>
            <person name="Poehlein A."/>
            <person name="Jag V."/>
            <person name="Bengelsdorf F."/>
            <person name="Duerre P."/>
            <person name="Daniel R."/>
        </authorList>
    </citation>
    <scope>NUCLEOTIDE SEQUENCE [LARGE SCALE GENOMIC DNA]</scope>
    <source>
        <strain evidence="3 4">VJag</strain>
    </source>
</reference>
<comment type="caution">
    <text evidence="3">The sequence shown here is derived from an EMBL/GenBank/DDBJ whole genome shotgun (WGS) entry which is preliminary data.</text>
</comment>
<dbReference type="RefSeq" id="WP_068708732.1">
    <property type="nucleotide sequence ID" value="NZ_LRIE01000075.1"/>
</dbReference>
<evidence type="ECO:0000313" key="4">
    <source>
        <dbReference type="Proteomes" id="UP000076447"/>
    </source>
</evidence>
<feature type="domain" description="DUF4132" evidence="2">
    <location>
        <begin position="989"/>
        <end position="1169"/>
    </location>
</feature>
<accession>A0A163R9A3</accession>
<dbReference type="OrthoDB" id="9763697at2"/>